<evidence type="ECO:0000256" key="1">
    <source>
        <dbReference type="ARBA" id="ARBA00004651"/>
    </source>
</evidence>
<reference evidence="10 11" key="1">
    <citation type="submission" date="2020-01" db="EMBL/GenBank/DDBJ databases">
        <title>Insect and environment-associated Actinomycetes.</title>
        <authorList>
            <person name="Currrie C."/>
            <person name="Chevrette M."/>
            <person name="Carlson C."/>
            <person name="Stubbendieck R."/>
            <person name="Wendt-Pienkowski E."/>
        </authorList>
    </citation>
    <scope>NUCLEOTIDE SEQUENCE [LARGE SCALE GENOMIC DNA]</scope>
    <source>
        <strain evidence="10 11">SID7590</strain>
    </source>
</reference>
<dbReference type="PANTHER" id="PTHR42718:SF9">
    <property type="entry name" value="MAJOR FACILITATOR SUPERFAMILY MULTIDRUG TRANSPORTER MFSC"/>
    <property type="match status" value="1"/>
</dbReference>
<feature type="region of interest" description="Disordered" evidence="7">
    <location>
        <begin position="1"/>
        <end position="39"/>
    </location>
</feature>
<evidence type="ECO:0000256" key="2">
    <source>
        <dbReference type="ARBA" id="ARBA00022448"/>
    </source>
</evidence>
<dbReference type="SUPFAM" id="SSF103473">
    <property type="entry name" value="MFS general substrate transporter"/>
    <property type="match status" value="1"/>
</dbReference>
<dbReference type="InterPro" id="IPR036259">
    <property type="entry name" value="MFS_trans_sf"/>
</dbReference>
<dbReference type="GO" id="GO:0022857">
    <property type="term" value="F:transmembrane transporter activity"/>
    <property type="evidence" value="ECO:0007669"/>
    <property type="project" value="InterPro"/>
</dbReference>
<evidence type="ECO:0000256" key="3">
    <source>
        <dbReference type="ARBA" id="ARBA00022692"/>
    </source>
</evidence>
<dbReference type="EMBL" id="JAAGMP010001227">
    <property type="protein sequence ID" value="NEC22072.1"/>
    <property type="molecule type" value="Genomic_DNA"/>
</dbReference>
<feature type="transmembrane region" description="Helical" evidence="8">
    <location>
        <begin position="112"/>
        <end position="130"/>
    </location>
</feature>
<evidence type="ECO:0000313" key="10">
    <source>
        <dbReference type="EMBL" id="NEC22072.1"/>
    </source>
</evidence>
<evidence type="ECO:0000256" key="7">
    <source>
        <dbReference type="SAM" id="MobiDB-lite"/>
    </source>
</evidence>
<dbReference type="Proteomes" id="UP000469670">
    <property type="component" value="Unassembled WGS sequence"/>
</dbReference>
<evidence type="ECO:0000256" key="5">
    <source>
        <dbReference type="ARBA" id="ARBA00023136"/>
    </source>
</evidence>
<evidence type="ECO:0000256" key="8">
    <source>
        <dbReference type="SAM" id="Phobius"/>
    </source>
</evidence>
<comment type="subcellular location">
    <subcellularLocation>
        <location evidence="1">Cell membrane</location>
        <topology evidence="1">Multi-pass membrane protein</topology>
    </subcellularLocation>
</comment>
<feature type="transmembrane region" description="Helical" evidence="8">
    <location>
        <begin position="43"/>
        <end position="66"/>
    </location>
</feature>
<dbReference type="PANTHER" id="PTHR42718">
    <property type="entry name" value="MAJOR FACILITATOR SUPERFAMILY MULTIDRUG TRANSPORTER MFSC"/>
    <property type="match status" value="1"/>
</dbReference>
<dbReference type="InterPro" id="IPR011701">
    <property type="entry name" value="MFS"/>
</dbReference>
<proteinExistence type="predicted"/>
<dbReference type="Pfam" id="PF07690">
    <property type="entry name" value="MFS_1"/>
    <property type="match status" value="1"/>
</dbReference>
<organism evidence="10 11">
    <name type="scientific">Streptomyces parvus</name>
    <dbReference type="NCBI Taxonomy" id="66428"/>
    <lineage>
        <taxon>Bacteria</taxon>
        <taxon>Bacillati</taxon>
        <taxon>Actinomycetota</taxon>
        <taxon>Actinomycetes</taxon>
        <taxon>Kitasatosporales</taxon>
        <taxon>Streptomycetaceae</taxon>
        <taxon>Streptomyces</taxon>
    </lineage>
</organism>
<gene>
    <name evidence="10" type="ORF">G3I50_28100</name>
</gene>
<dbReference type="GO" id="GO:0005886">
    <property type="term" value="C:plasma membrane"/>
    <property type="evidence" value="ECO:0007669"/>
    <property type="project" value="UniProtKB-SubCell"/>
</dbReference>
<keyword evidence="4 8" id="KW-1133">Transmembrane helix</keyword>
<dbReference type="AlphaFoldDB" id="A0A7K3S5B0"/>
<name>A0A7K3S5B0_9ACTN</name>
<feature type="compositionally biased region" description="Low complexity" evidence="7">
    <location>
        <begin position="1"/>
        <end position="10"/>
    </location>
</feature>
<feature type="domain" description="Major facilitator superfamily (MFS) profile" evidence="9">
    <location>
        <begin position="46"/>
        <end position="148"/>
    </location>
</feature>
<keyword evidence="6" id="KW-0046">Antibiotic resistance</keyword>
<accession>A0A7K3S5B0</accession>
<evidence type="ECO:0000259" key="9">
    <source>
        <dbReference type="PROSITE" id="PS50850"/>
    </source>
</evidence>
<keyword evidence="3 8" id="KW-0812">Transmembrane</keyword>
<keyword evidence="5 8" id="KW-0472">Membrane</keyword>
<evidence type="ECO:0000256" key="6">
    <source>
        <dbReference type="ARBA" id="ARBA00023251"/>
    </source>
</evidence>
<evidence type="ECO:0000256" key="4">
    <source>
        <dbReference type="ARBA" id="ARBA00022989"/>
    </source>
</evidence>
<dbReference type="InterPro" id="IPR020846">
    <property type="entry name" value="MFS_dom"/>
</dbReference>
<dbReference type="PROSITE" id="PS50850">
    <property type="entry name" value="MFS"/>
    <property type="match status" value="1"/>
</dbReference>
<sequence>MDPTKPLTEPTLPPRTPAAGPVGSGDGPGGESRAPGKDTGSPAGLAFAMLAVVQATLIFTITLIAVPLPAIGREFGLSAADLVLVNAAYGLPYSGLLLFGGRLADRYGGRPMFVLGLVLFGLASAAAAWAPSFEALVAVRFSQGLGAA</sequence>
<keyword evidence="2" id="KW-0813">Transport</keyword>
<evidence type="ECO:0000313" key="11">
    <source>
        <dbReference type="Proteomes" id="UP000469670"/>
    </source>
</evidence>
<dbReference type="Gene3D" id="1.20.1720.10">
    <property type="entry name" value="Multidrug resistance protein D"/>
    <property type="match status" value="1"/>
</dbReference>
<feature type="transmembrane region" description="Helical" evidence="8">
    <location>
        <begin position="78"/>
        <end position="100"/>
    </location>
</feature>
<comment type="caution">
    <text evidence="10">The sequence shown here is derived from an EMBL/GenBank/DDBJ whole genome shotgun (WGS) entry which is preliminary data.</text>
</comment>
<feature type="non-terminal residue" evidence="10">
    <location>
        <position position="148"/>
    </location>
</feature>
<protein>
    <submittedName>
        <fullName evidence="10">MFS transporter</fullName>
    </submittedName>
</protein>
<dbReference type="GO" id="GO:0046677">
    <property type="term" value="P:response to antibiotic"/>
    <property type="evidence" value="ECO:0007669"/>
    <property type="project" value="UniProtKB-KW"/>
</dbReference>
<dbReference type="RefSeq" id="WP_164206487.1">
    <property type="nucleotide sequence ID" value="NZ_JAAGMP010001227.1"/>
</dbReference>